<gene>
    <name evidence="2" type="ORF">SCHPADRAFT_944485</name>
</gene>
<dbReference type="PROSITE" id="PS50097">
    <property type="entry name" value="BTB"/>
    <property type="match status" value="1"/>
</dbReference>
<proteinExistence type="predicted"/>
<feature type="domain" description="BTB" evidence="1">
    <location>
        <begin position="27"/>
        <end position="110"/>
    </location>
</feature>
<evidence type="ECO:0000313" key="2">
    <source>
        <dbReference type="EMBL" id="KLO08392.1"/>
    </source>
</evidence>
<dbReference type="Pfam" id="PF00651">
    <property type="entry name" value="BTB"/>
    <property type="match status" value="1"/>
</dbReference>
<evidence type="ECO:0000259" key="1">
    <source>
        <dbReference type="PROSITE" id="PS50097"/>
    </source>
</evidence>
<dbReference type="InterPro" id="IPR011333">
    <property type="entry name" value="SKP1/BTB/POZ_sf"/>
</dbReference>
<name>A0A0H2RAF4_9AGAM</name>
<reference evidence="2 3" key="1">
    <citation type="submission" date="2015-04" db="EMBL/GenBank/DDBJ databases">
        <title>Complete genome sequence of Schizopora paradoxa KUC8140, a cosmopolitan wood degrader in East Asia.</title>
        <authorList>
            <consortium name="DOE Joint Genome Institute"/>
            <person name="Min B."/>
            <person name="Park H."/>
            <person name="Jang Y."/>
            <person name="Kim J.-J."/>
            <person name="Kim K.H."/>
            <person name="Pangilinan J."/>
            <person name="Lipzen A."/>
            <person name="Riley R."/>
            <person name="Grigoriev I.V."/>
            <person name="Spatafora J.W."/>
            <person name="Choi I.-G."/>
        </authorList>
    </citation>
    <scope>NUCLEOTIDE SEQUENCE [LARGE SCALE GENOMIC DNA]</scope>
    <source>
        <strain evidence="2 3">KUC8140</strain>
    </source>
</reference>
<protein>
    <recommendedName>
        <fullName evidence="1">BTB domain-containing protein</fullName>
    </recommendedName>
</protein>
<dbReference type="CDD" id="cd18186">
    <property type="entry name" value="BTB_POZ_ZBTB_KLHL-like"/>
    <property type="match status" value="1"/>
</dbReference>
<dbReference type="InterPro" id="IPR000210">
    <property type="entry name" value="BTB/POZ_dom"/>
</dbReference>
<dbReference type="EMBL" id="KQ086093">
    <property type="protein sequence ID" value="KLO08392.1"/>
    <property type="molecule type" value="Genomic_DNA"/>
</dbReference>
<dbReference type="SUPFAM" id="SSF54695">
    <property type="entry name" value="POZ domain"/>
    <property type="match status" value="1"/>
</dbReference>
<keyword evidence="3" id="KW-1185">Reference proteome</keyword>
<dbReference type="OrthoDB" id="3027208at2759"/>
<dbReference type="InParanoid" id="A0A0H2RAF4"/>
<sequence length="331" mass="37427">MNNDTQLMEPMPAPGPKPFETLWFPDGNIVLATDTYLFKVHKSMLSSQSSVFRDMFELPLVDGSQMDGHSGGMAPETFDGLPMVNLANDKGEDLACLLRAVYERQDNPQTPLNVVTSLLLLSTKYDFKHIRKDVIHQISIHYPMTLDNYGAMDESGSHLFGMLRTQCHFSLLGAAFTAQVDYLLPVLYYAASDFPADYILQQFTAGKISLECLKVLLIGREGLNSWMTIFVTTLRDMMASYRMTCPTPGCSLDIPPYSTKRFANTLDLKNIEGDKIMKECFTLLCPACSSHCAGKMDRWRNIVWDKVPILFRYPEWNVLRAKLEMVLSEDV</sequence>
<dbReference type="AlphaFoldDB" id="A0A0H2RAF4"/>
<organism evidence="2 3">
    <name type="scientific">Schizopora paradoxa</name>
    <dbReference type="NCBI Taxonomy" id="27342"/>
    <lineage>
        <taxon>Eukaryota</taxon>
        <taxon>Fungi</taxon>
        <taxon>Dikarya</taxon>
        <taxon>Basidiomycota</taxon>
        <taxon>Agaricomycotina</taxon>
        <taxon>Agaricomycetes</taxon>
        <taxon>Hymenochaetales</taxon>
        <taxon>Schizoporaceae</taxon>
        <taxon>Schizopora</taxon>
    </lineage>
</organism>
<dbReference type="Gene3D" id="3.30.710.10">
    <property type="entry name" value="Potassium Channel Kv1.1, Chain A"/>
    <property type="match status" value="1"/>
</dbReference>
<dbReference type="Proteomes" id="UP000053477">
    <property type="component" value="Unassembled WGS sequence"/>
</dbReference>
<accession>A0A0H2RAF4</accession>
<evidence type="ECO:0000313" key="3">
    <source>
        <dbReference type="Proteomes" id="UP000053477"/>
    </source>
</evidence>